<comment type="caution">
    <text evidence="5">The sequence shown here is derived from an EMBL/GenBank/DDBJ whole genome shotgun (WGS) entry which is preliminary data.</text>
</comment>
<dbReference type="InterPro" id="IPR001597">
    <property type="entry name" value="ArAA_b-elim_lyase/Thr_aldolase"/>
</dbReference>
<dbReference type="Gene3D" id="3.40.640.10">
    <property type="entry name" value="Type I PLP-dependent aspartate aminotransferase-like (Major domain)"/>
    <property type="match status" value="1"/>
</dbReference>
<feature type="domain" description="Aromatic amino acid beta-eliminating lyase/threonine aldolase" evidence="4">
    <location>
        <begin position="43"/>
        <end position="256"/>
    </location>
</feature>
<evidence type="ECO:0000256" key="2">
    <source>
        <dbReference type="ARBA" id="ARBA00006966"/>
    </source>
</evidence>
<keyword evidence="6" id="KW-1185">Reference proteome</keyword>
<evidence type="ECO:0000259" key="4">
    <source>
        <dbReference type="Pfam" id="PF01212"/>
    </source>
</evidence>
<comment type="cofactor">
    <cofactor evidence="1">
        <name>pyridoxal 5'-phosphate</name>
        <dbReference type="ChEBI" id="CHEBI:597326"/>
    </cofactor>
</comment>
<dbReference type="PANTHER" id="PTHR48097:SF9">
    <property type="entry name" value="L-THREONINE ALDOLASE"/>
    <property type="match status" value="1"/>
</dbReference>
<dbReference type="STRING" id="329884.A0A4U0XXH6"/>
<dbReference type="EMBL" id="NAJQ01000066">
    <property type="protein sequence ID" value="TKA80628.1"/>
    <property type="molecule type" value="Genomic_DNA"/>
</dbReference>
<dbReference type="GO" id="GO:0008732">
    <property type="term" value="F:L-allo-threonine aldolase activity"/>
    <property type="evidence" value="ECO:0007669"/>
    <property type="project" value="TreeGrafter"/>
</dbReference>
<dbReference type="Proteomes" id="UP000309340">
    <property type="component" value="Unassembled WGS sequence"/>
</dbReference>
<dbReference type="GO" id="GO:0006545">
    <property type="term" value="P:glycine biosynthetic process"/>
    <property type="evidence" value="ECO:0007669"/>
    <property type="project" value="TreeGrafter"/>
</dbReference>
<protein>
    <recommendedName>
        <fullName evidence="4">Aromatic amino acid beta-eliminating lyase/threonine aldolase domain-containing protein</fullName>
    </recommendedName>
</protein>
<dbReference type="AlphaFoldDB" id="A0A4U0XXH6"/>
<sequence>MEAFEGIRRTAQYAEDPISYLQNTLGMETFESRKSMLSLPETVDMDRYGTGEHRQHFEQHIAKLLGKQHGLFFITGIQAQLAALKTHAERAGKTKLAWHVSSHLEFAEARSFEELYGLERLLLGSNPEALPTVDEIKEVLSLPKEERPATILIEVPNRVLGCKTYTVADLESISSACREAAVAFHMDGARIWEIEPYYQATAGKSFVDIAALFDTAYVSFYKGLGGVSGAMLVSNDESLIDEARLWQQRAGGKAFTLGYEVIDDERGFNENIGTFARKRDKMIEVIDAVKAATAEYKAMDGSTIVNFLPEKPTCCQTHTVFEGYTVEQLVEARDRVKAKTNVSVFYRVRPKENMEAAGKKIHAEDGQADMEAVDGKRHFVEWMIMSVTENIETQVFVDAYAELCKELIGKAS</sequence>
<organism evidence="5 6">
    <name type="scientific">Friedmanniomyces simplex</name>
    <dbReference type="NCBI Taxonomy" id="329884"/>
    <lineage>
        <taxon>Eukaryota</taxon>
        <taxon>Fungi</taxon>
        <taxon>Dikarya</taxon>
        <taxon>Ascomycota</taxon>
        <taxon>Pezizomycotina</taxon>
        <taxon>Dothideomycetes</taxon>
        <taxon>Dothideomycetidae</taxon>
        <taxon>Mycosphaerellales</taxon>
        <taxon>Teratosphaeriaceae</taxon>
        <taxon>Friedmanniomyces</taxon>
    </lineage>
</organism>
<evidence type="ECO:0000313" key="5">
    <source>
        <dbReference type="EMBL" id="TKA80628.1"/>
    </source>
</evidence>
<dbReference type="InterPro" id="IPR015421">
    <property type="entry name" value="PyrdxlP-dep_Trfase_major"/>
</dbReference>
<keyword evidence="3" id="KW-0663">Pyridoxal phosphate</keyword>
<dbReference type="SUPFAM" id="SSF53383">
    <property type="entry name" value="PLP-dependent transferases"/>
    <property type="match status" value="1"/>
</dbReference>
<evidence type="ECO:0000256" key="1">
    <source>
        <dbReference type="ARBA" id="ARBA00001933"/>
    </source>
</evidence>
<proteinExistence type="inferred from homology"/>
<name>A0A4U0XXH6_9PEZI</name>
<dbReference type="PANTHER" id="PTHR48097">
    <property type="entry name" value="L-THREONINE ALDOLASE-RELATED"/>
    <property type="match status" value="1"/>
</dbReference>
<dbReference type="GO" id="GO:0006567">
    <property type="term" value="P:L-threonine catabolic process"/>
    <property type="evidence" value="ECO:0007669"/>
    <property type="project" value="TreeGrafter"/>
</dbReference>
<evidence type="ECO:0000256" key="3">
    <source>
        <dbReference type="ARBA" id="ARBA00022898"/>
    </source>
</evidence>
<dbReference type="InterPro" id="IPR015424">
    <property type="entry name" value="PyrdxlP-dep_Trfase"/>
</dbReference>
<dbReference type="Pfam" id="PF01212">
    <property type="entry name" value="Beta_elim_lyase"/>
    <property type="match status" value="1"/>
</dbReference>
<dbReference type="OrthoDB" id="10261951at2759"/>
<accession>A0A4U0XXH6</accession>
<gene>
    <name evidence="5" type="ORF">B0A55_01882</name>
</gene>
<dbReference type="GO" id="GO:0005829">
    <property type="term" value="C:cytosol"/>
    <property type="evidence" value="ECO:0007669"/>
    <property type="project" value="TreeGrafter"/>
</dbReference>
<evidence type="ECO:0000313" key="6">
    <source>
        <dbReference type="Proteomes" id="UP000309340"/>
    </source>
</evidence>
<comment type="similarity">
    <text evidence="2">Belongs to the threonine aldolase family.</text>
</comment>
<reference evidence="5 6" key="1">
    <citation type="submission" date="2017-03" db="EMBL/GenBank/DDBJ databases">
        <title>Genomes of endolithic fungi from Antarctica.</title>
        <authorList>
            <person name="Coleine C."/>
            <person name="Masonjones S."/>
            <person name="Stajich J.E."/>
        </authorList>
    </citation>
    <scope>NUCLEOTIDE SEQUENCE [LARGE SCALE GENOMIC DNA]</scope>
    <source>
        <strain evidence="5 6">CCFEE 5184</strain>
    </source>
</reference>